<evidence type="ECO:0000256" key="5">
    <source>
        <dbReference type="ARBA" id="ARBA00041213"/>
    </source>
</evidence>
<protein>
    <recommendedName>
        <fullName evidence="4">Large ribosomal subunit protein eL24</fullName>
    </recommendedName>
    <alternativeName>
        <fullName evidence="5">60S ribosomal protein L24</fullName>
    </alternativeName>
</protein>
<dbReference type="InterPro" id="IPR000988">
    <property type="entry name" value="Ribosomal_eL24-rel_N"/>
</dbReference>
<dbReference type="Gene3D" id="6.10.250.1270">
    <property type="match status" value="1"/>
</dbReference>
<evidence type="ECO:0000313" key="8">
    <source>
        <dbReference type="Proteomes" id="UP000887574"/>
    </source>
</evidence>
<dbReference type="Proteomes" id="UP000887574">
    <property type="component" value="Unplaced"/>
</dbReference>
<dbReference type="WBParaSite" id="jg18670">
    <property type="protein sequence ID" value="jg18670"/>
    <property type="gene ID" value="jg18670"/>
</dbReference>
<name>A0A915DES3_9BILA</name>
<evidence type="ECO:0000256" key="6">
    <source>
        <dbReference type="SAM" id="MobiDB-lite"/>
    </source>
</evidence>
<dbReference type="GO" id="GO:0022625">
    <property type="term" value="C:cytosolic large ribosomal subunit"/>
    <property type="evidence" value="ECO:0007669"/>
    <property type="project" value="TreeGrafter"/>
</dbReference>
<dbReference type="Gene3D" id="2.30.170.20">
    <property type="entry name" value="Ribosomal protein L24e"/>
    <property type="match status" value="1"/>
</dbReference>
<dbReference type="InterPro" id="IPR038630">
    <property type="entry name" value="L24e/L24_sf"/>
</dbReference>
<evidence type="ECO:0000313" key="9">
    <source>
        <dbReference type="WBParaSite" id="jg18670"/>
    </source>
</evidence>
<feature type="domain" description="Large ribosomal subunit protein eL24-related N-terminal" evidence="7">
    <location>
        <begin position="1"/>
        <end position="65"/>
    </location>
</feature>
<dbReference type="GO" id="GO:0002181">
    <property type="term" value="P:cytoplasmic translation"/>
    <property type="evidence" value="ECO:0007669"/>
    <property type="project" value="TreeGrafter"/>
</dbReference>
<accession>A0A915DES3</accession>
<comment type="similarity">
    <text evidence="1">Belongs to the eukaryotic ribosomal protein eL24 family.</text>
</comment>
<evidence type="ECO:0000256" key="1">
    <source>
        <dbReference type="ARBA" id="ARBA00005647"/>
    </source>
</evidence>
<dbReference type="AlphaFoldDB" id="A0A915DES3"/>
<keyword evidence="3" id="KW-0687">Ribonucleoprotein</keyword>
<dbReference type="Pfam" id="PF01246">
    <property type="entry name" value="Ribosomal_L24e"/>
    <property type="match status" value="1"/>
</dbReference>
<dbReference type="SUPFAM" id="SSF57716">
    <property type="entry name" value="Glucocorticoid receptor-like (DNA-binding domain)"/>
    <property type="match status" value="1"/>
</dbReference>
<dbReference type="PANTHER" id="PTHR10792:SF1">
    <property type="entry name" value="RIBOSOMAL PROTEIN L24"/>
    <property type="match status" value="1"/>
</dbReference>
<evidence type="ECO:0000256" key="4">
    <source>
        <dbReference type="ARBA" id="ARBA00040612"/>
    </source>
</evidence>
<proteinExistence type="inferred from homology"/>
<evidence type="ECO:0000256" key="2">
    <source>
        <dbReference type="ARBA" id="ARBA00022980"/>
    </source>
</evidence>
<reference evidence="9" key="1">
    <citation type="submission" date="2022-11" db="UniProtKB">
        <authorList>
            <consortium name="WormBaseParasite"/>
        </authorList>
    </citation>
    <scope>IDENTIFICATION</scope>
</reference>
<dbReference type="GO" id="GO:0003735">
    <property type="term" value="F:structural constituent of ribosome"/>
    <property type="evidence" value="ECO:0007669"/>
    <property type="project" value="InterPro"/>
</dbReference>
<evidence type="ECO:0000259" key="7">
    <source>
        <dbReference type="Pfam" id="PF01246"/>
    </source>
</evidence>
<keyword evidence="2" id="KW-0689">Ribosomal protein</keyword>
<dbReference type="PANTHER" id="PTHR10792">
    <property type="entry name" value="60S RIBOSOMAL PROTEIN L24"/>
    <property type="match status" value="1"/>
</dbReference>
<keyword evidence="8" id="KW-1185">Reference proteome</keyword>
<organism evidence="8 9">
    <name type="scientific">Ditylenchus dipsaci</name>
    <dbReference type="NCBI Taxonomy" id="166011"/>
    <lineage>
        <taxon>Eukaryota</taxon>
        <taxon>Metazoa</taxon>
        <taxon>Ecdysozoa</taxon>
        <taxon>Nematoda</taxon>
        <taxon>Chromadorea</taxon>
        <taxon>Rhabditida</taxon>
        <taxon>Tylenchina</taxon>
        <taxon>Tylenchomorpha</taxon>
        <taxon>Sphaerularioidea</taxon>
        <taxon>Anguinidae</taxon>
        <taxon>Anguininae</taxon>
        <taxon>Ditylenchus</taxon>
    </lineage>
</organism>
<sequence>MKLETCVYSGYKIHPGHGKRLVRSDGKIQIFLSKKCARSSKLKRNPRDIPWTVLYRRKHKKGIHAEEGAQKKRIKRTVQLASRAIGDFTVEALLAKRNQKPEFRRQQREAAVKAAKEAVRAQKTDKKAEKKKLDKKSAAPKAKVAKAPKARSQLSEESDKRIDDPFRYSKSYFVVCFCYAIAFERNFLTLN</sequence>
<dbReference type="GO" id="GO:0003729">
    <property type="term" value="F:mRNA binding"/>
    <property type="evidence" value="ECO:0007669"/>
    <property type="project" value="TreeGrafter"/>
</dbReference>
<feature type="compositionally biased region" description="Basic and acidic residues" evidence="6">
    <location>
        <begin position="114"/>
        <end position="137"/>
    </location>
</feature>
<dbReference type="InterPro" id="IPR056366">
    <property type="entry name" value="Ribosomal_eL24"/>
</dbReference>
<dbReference type="CDD" id="cd00472">
    <property type="entry name" value="Ribosomal_L24e_L24"/>
    <property type="match status" value="1"/>
</dbReference>
<dbReference type="FunFam" id="2.30.170.20:FF:000002">
    <property type="entry name" value="60S ribosomal protein L24"/>
    <property type="match status" value="1"/>
</dbReference>
<evidence type="ECO:0000256" key="3">
    <source>
        <dbReference type="ARBA" id="ARBA00023274"/>
    </source>
</evidence>
<feature type="region of interest" description="Disordered" evidence="6">
    <location>
        <begin position="114"/>
        <end position="158"/>
    </location>
</feature>